<dbReference type="Proteomes" id="UP001221546">
    <property type="component" value="Chromosome"/>
</dbReference>
<keyword evidence="2" id="KW-1185">Reference proteome</keyword>
<organism evidence="1 2">
    <name type="scientific">Bradyrhizobium brasilense</name>
    <dbReference type="NCBI Taxonomy" id="1419277"/>
    <lineage>
        <taxon>Bacteria</taxon>
        <taxon>Pseudomonadati</taxon>
        <taxon>Pseudomonadota</taxon>
        <taxon>Alphaproteobacteria</taxon>
        <taxon>Hyphomicrobiales</taxon>
        <taxon>Nitrobacteraceae</taxon>
        <taxon>Bradyrhizobium</taxon>
    </lineage>
</organism>
<proteinExistence type="predicted"/>
<accession>A0ABY8JBB7</accession>
<gene>
    <name evidence="1" type="ORF">QA636_33675</name>
</gene>
<evidence type="ECO:0000313" key="2">
    <source>
        <dbReference type="Proteomes" id="UP001221546"/>
    </source>
</evidence>
<evidence type="ECO:0000313" key="1">
    <source>
        <dbReference type="EMBL" id="WFU62408.1"/>
    </source>
</evidence>
<dbReference type="RefSeq" id="WP_310885100.1">
    <property type="nucleotide sequence ID" value="NZ_CP121646.1"/>
</dbReference>
<evidence type="ECO:0008006" key="3">
    <source>
        <dbReference type="Google" id="ProtNLM"/>
    </source>
</evidence>
<sequence length="47" mass="5091">MTIEGPGAAESAILRVCGIVDHKLQWLQDELLTAMSGDFTVVNEFLA</sequence>
<dbReference type="EMBL" id="CP121646">
    <property type="protein sequence ID" value="WFU62408.1"/>
    <property type="molecule type" value="Genomic_DNA"/>
</dbReference>
<name>A0ABY8JBB7_9BRAD</name>
<protein>
    <recommendedName>
        <fullName evidence="3">Transposase</fullName>
    </recommendedName>
</protein>
<reference evidence="1 2" key="1">
    <citation type="submission" date="2023-04" db="EMBL/GenBank/DDBJ databases">
        <title>Australian commercial rhizobial inoculants.</title>
        <authorList>
            <person name="Kohlmeier M.G."/>
            <person name="O'Hara G.W."/>
            <person name="Colombi E."/>
            <person name="Ramsay J.P."/>
            <person name="Terpolilli J."/>
        </authorList>
    </citation>
    <scope>NUCLEOTIDE SEQUENCE [LARGE SCALE GENOMIC DNA]</scope>
    <source>
        <strain evidence="1 2">CB627</strain>
    </source>
</reference>